<dbReference type="UniPathway" id="UPA00253">
    <property type="reaction ID" value="UER00332"/>
</dbReference>
<gene>
    <name evidence="10" type="primary">nadD</name>
    <name evidence="12" type="ORF">AUK40_05450</name>
</gene>
<comment type="catalytic activity">
    <reaction evidence="9 10">
        <text>nicotinate beta-D-ribonucleotide + ATP + H(+) = deamido-NAD(+) + diphosphate</text>
        <dbReference type="Rhea" id="RHEA:22860"/>
        <dbReference type="ChEBI" id="CHEBI:15378"/>
        <dbReference type="ChEBI" id="CHEBI:30616"/>
        <dbReference type="ChEBI" id="CHEBI:33019"/>
        <dbReference type="ChEBI" id="CHEBI:57502"/>
        <dbReference type="ChEBI" id="CHEBI:58437"/>
        <dbReference type="EC" id="2.7.7.18"/>
    </reaction>
</comment>
<comment type="similarity">
    <text evidence="10">Belongs to the NadD family.</text>
</comment>
<evidence type="ECO:0000256" key="9">
    <source>
        <dbReference type="ARBA" id="ARBA00048721"/>
    </source>
</evidence>
<sequence>MTTEAKSNRRIAILGGAYNPPTIAYEKIVRAVLQKDAAQEVWLMPYQERAFGKFMAATAQQRFRMAELLAGQIGDRVRASEAEIARQGKSYTIDTVRELKRLYPDCEFCWIIGTDLLYELSDWKDIEALTTEVTFLGVLRPGYPVNAQLVDRYRVQLLLGPRLMPDVSASLVRQRLAAGKNMQGLVPEVIERYIEAERLYQPQTDPTSVQKEE</sequence>
<comment type="function">
    <text evidence="1 10">Catalyzes the reversible adenylation of nicotinate mononucleotide (NaMN) to nicotinic acid adenine dinucleotide (NaAD).</text>
</comment>
<keyword evidence="6 10" id="KW-0547">Nucleotide-binding</keyword>
<evidence type="ECO:0000256" key="5">
    <source>
        <dbReference type="ARBA" id="ARBA00022695"/>
    </source>
</evidence>
<dbReference type="GO" id="GO:0004515">
    <property type="term" value="F:nicotinate-nucleotide adenylyltransferase activity"/>
    <property type="evidence" value="ECO:0007669"/>
    <property type="project" value="UniProtKB-UniRule"/>
</dbReference>
<dbReference type="PANTHER" id="PTHR39321:SF3">
    <property type="entry name" value="PHOSPHOPANTETHEINE ADENYLYLTRANSFERASE"/>
    <property type="match status" value="1"/>
</dbReference>
<evidence type="ECO:0000256" key="1">
    <source>
        <dbReference type="ARBA" id="ARBA00002324"/>
    </source>
</evidence>
<keyword evidence="3 10" id="KW-0662">Pyridine nucleotide biosynthesis</keyword>
<dbReference type="GO" id="GO:0009435">
    <property type="term" value="P:NAD+ biosynthetic process"/>
    <property type="evidence" value="ECO:0007669"/>
    <property type="project" value="UniProtKB-UniRule"/>
</dbReference>
<keyword evidence="8 10" id="KW-0520">NAD</keyword>
<dbReference type="EMBL" id="MNZT01000096">
    <property type="protein sequence ID" value="OIP96005.1"/>
    <property type="molecule type" value="Genomic_DNA"/>
</dbReference>
<evidence type="ECO:0000313" key="12">
    <source>
        <dbReference type="EMBL" id="OIP96005.1"/>
    </source>
</evidence>
<accession>A0A1J5IG08</accession>
<evidence type="ECO:0000256" key="10">
    <source>
        <dbReference type="HAMAP-Rule" id="MF_00244"/>
    </source>
</evidence>
<dbReference type="InterPro" id="IPR014729">
    <property type="entry name" value="Rossmann-like_a/b/a_fold"/>
</dbReference>
<evidence type="ECO:0000259" key="11">
    <source>
        <dbReference type="Pfam" id="PF01467"/>
    </source>
</evidence>
<evidence type="ECO:0000256" key="2">
    <source>
        <dbReference type="ARBA" id="ARBA00005019"/>
    </source>
</evidence>
<dbReference type="Proteomes" id="UP000183245">
    <property type="component" value="Unassembled WGS sequence"/>
</dbReference>
<dbReference type="STRING" id="1817892.AUK40_05450"/>
<keyword evidence="4 10" id="KW-0808">Transferase</keyword>
<dbReference type="SUPFAM" id="SSF52374">
    <property type="entry name" value="Nucleotidylyl transferase"/>
    <property type="match status" value="1"/>
</dbReference>
<evidence type="ECO:0000256" key="7">
    <source>
        <dbReference type="ARBA" id="ARBA00022840"/>
    </source>
</evidence>
<dbReference type="PANTHER" id="PTHR39321">
    <property type="entry name" value="NICOTINATE-NUCLEOTIDE ADENYLYLTRANSFERASE-RELATED"/>
    <property type="match status" value="1"/>
</dbReference>
<dbReference type="GO" id="GO:0005524">
    <property type="term" value="F:ATP binding"/>
    <property type="evidence" value="ECO:0007669"/>
    <property type="project" value="UniProtKB-KW"/>
</dbReference>
<dbReference type="Gene3D" id="3.40.50.620">
    <property type="entry name" value="HUPs"/>
    <property type="match status" value="1"/>
</dbReference>
<name>A0A1J5IG08_9BACT</name>
<comment type="pathway">
    <text evidence="2 10">Cofactor biosynthesis; NAD(+) biosynthesis; deamido-NAD(+) from nicotinate D-ribonucleotide: step 1/1.</text>
</comment>
<evidence type="ECO:0000256" key="6">
    <source>
        <dbReference type="ARBA" id="ARBA00022741"/>
    </source>
</evidence>
<evidence type="ECO:0000256" key="4">
    <source>
        <dbReference type="ARBA" id="ARBA00022679"/>
    </source>
</evidence>
<keyword evidence="5 10" id="KW-0548">Nucleotidyltransferase</keyword>
<dbReference type="HAMAP" id="MF_00244">
    <property type="entry name" value="NaMN_adenylyltr"/>
    <property type="match status" value="1"/>
</dbReference>
<proteinExistence type="inferred from homology"/>
<dbReference type="CDD" id="cd02165">
    <property type="entry name" value="NMNAT"/>
    <property type="match status" value="1"/>
</dbReference>
<dbReference type="InterPro" id="IPR005248">
    <property type="entry name" value="NadD/NMNAT"/>
</dbReference>
<dbReference type="EC" id="2.7.7.18" evidence="10"/>
<evidence type="ECO:0000256" key="3">
    <source>
        <dbReference type="ARBA" id="ARBA00022642"/>
    </source>
</evidence>
<dbReference type="NCBIfam" id="TIGR00482">
    <property type="entry name" value="nicotinate (nicotinamide) nucleotide adenylyltransferase"/>
    <property type="match status" value="1"/>
</dbReference>
<reference evidence="12" key="1">
    <citation type="journal article" date="2016" name="Environ. Microbiol.">
        <title>Genomic resolution of a cold subsurface aquifer community provides metabolic insights for novel microbes adapted to high CO concentrations.</title>
        <authorList>
            <person name="Probst A.J."/>
            <person name="Castelle C.J."/>
            <person name="Singh A."/>
            <person name="Brown C.T."/>
            <person name="Anantharaman K."/>
            <person name="Sharon I."/>
            <person name="Hug L.A."/>
            <person name="Burstein D."/>
            <person name="Emerson J.B."/>
            <person name="Thomas B.C."/>
            <person name="Banfield J.F."/>
        </authorList>
    </citation>
    <scope>NUCLEOTIDE SEQUENCE [LARGE SCALE GENOMIC DNA]</scope>
    <source>
        <strain evidence="12">CG2_30_54_11</strain>
    </source>
</reference>
<feature type="domain" description="Cytidyltransferase-like" evidence="11">
    <location>
        <begin position="13"/>
        <end position="175"/>
    </location>
</feature>
<evidence type="ECO:0000256" key="8">
    <source>
        <dbReference type="ARBA" id="ARBA00023027"/>
    </source>
</evidence>
<keyword evidence="7 10" id="KW-0067">ATP-binding</keyword>
<dbReference type="Pfam" id="PF01467">
    <property type="entry name" value="CTP_transf_like"/>
    <property type="match status" value="1"/>
</dbReference>
<dbReference type="InterPro" id="IPR004821">
    <property type="entry name" value="Cyt_trans-like"/>
</dbReference>
<comment type="caution">
    <text evidence="12">The sequence shown here is derived from an EMBL/GenBank/DDBJ whole genome shotgun (WGS) entry which is preliminary data.</text>
</comment>
<dbReference type="AlphaFoldDB" id="A0A1J5IG08"/>
<protein>
    <recommendedName>
        <fullName evidence="10">Probable nicotinate-nucleotide adenylyltransferase</fullName>
        <ecNumber evidence="10">2.7.7.18</ecNumber>
    </recommendedName>
    <alternativeName>
        <fullName evidence="10">Deamido-NAD(+) diphosphorylase</fullName>
    </alternativeName>
    <alternativeName>
        <fullName evidence="10">Deamido-NAD(+) pyrophosphorylase</fullName>
    </alternativeName>
    <alternativeName>
        <fullName evidence="10">Nicotinate mononucleotide adenylyltransferase</fullName>
        <shortName evidence="10">NaMN adenylyltransferase</shortName>
    </alternativeName>
</protein>
<evidence type="ECO:0000313" key="13">
    <source>
        <dbReference type="Proteomes" id="UP000183245"/>
    </source>
</evidence>
<organism evidence="12 13">
    <name type="scientific">Candidatus Wirthbacteria bacterium CG2_30_54_11</name>
    <dbReference type="NCBI Taxonomy" id="1817892"/>
    <lineage>
        <taxon>Bacteria</taxon>
        <taxon>Candidatus Wirthbacteria</taxon>
    </lineage>
</organism>